<feature type="domain" description="Major facilitator superfamily (MFS) profile" evidence="6">
    <location>
        <begin position="22"/>
        <end position="480"/>
    </location>
</feature>
<dbReference type="FunCoup" id="A0A0L0HDX5">
    <property type="interactions" value="502"/>
</dbReference>
<evidence type="ECO:0000313" key="7">
    <source>
        <dbReference type="EMBL" id="KNC99650.1"/>
    </source>
</evidence>
<dbReference type="GO" id="GO:0016020">
    <property type="term" value="C:membrane"/>
    <property type="evidence" value="ECO:0007669"/>
    <property type="project" value="UniProtKB-SubCell"/>
</dbReference>
<dbReference type="InterPro" id="IPR020846">
    <property type="entry name" value="MFS_dom"/>
</dbReference>
<dbReference type="VEuPathDB" id="FungiDB:SPPG_05032"/>
<dbReference type="PROSITE" id="PS50850">
    <property type="entry name" value="MFS"/>
    <property type="match status" value="1"/>
</dbReference>
<feature type="transmembrane region" description="Helical" evidence="5">
    <location>
        <begin position="159"/>
        <end position="181"/>
    </location>
</feature>
<keyword evidence="3 5" id="KW-1133">Transmembrane helix</keyword>
<proteinExistence type="predicted"/>
<feature type="transmembrane region" description="Helical" evidence="5">
    <location>
        <begin position="360"/>
        <end position="380"/>
    </location>
</feature>
<feature type="transmembrane region" description="Helical" evidence="5">
    <location>
        <begin position="66"/>
        <end position="87"/>
    </location>
</feature>
<dbReference type="Proteomes" id="UP000053201">
    <property type="component" value="Unassembled WGS sequence"/>
</dbReference>
<keyword evidence="8" id="KW-1185">Reference proteome</keyword>
<dbReference type="InterPro" id="IPR005828">
    <property type="entry name" value="MFS_sugar_transport-like"/>
</dbReference>
<feature type="transmembrane region" description="Helical" evidence="5">
    <location>
        <begin position="386"/>
        <end position="405"/>
    </location>
</feature>
<dbReference type="AlphaFoldDB" id="A0A0L0HDX5"/>
<feature type="transmembrane region" description="Helical" evidence="5">
    <location>
        <begin position="452"/>
        <end position="474"/>
    </location>
</feature>
<evidence type="ECO:0000256" key="4">
    <source>
        <dbReference type="ARBA" id="ARBA00023136"/>
    </source>
</evidence>
<dbReference type="InterPro" id="IPR005829">
    <property type="entry name" value="Sugar_transporter_CS"/>
</dbReference>
<reference evidence="7 8" key="1">
    <citation type="submission" date="2009-08" db="EMBL/GenBank/DDBJ databases">
        <title>The Genome Sequence of Spizellomyces punctatus strain DAOM BR117.</title>
        <authorList>
            <consortium name="The Broad Institute Genome Sequencing Platform"/>
            <person name="Russ C."/>
            <person name="Cuomo C."/>
            <person name="Shea T."/>
            <person name="Young S.K."/>
            <person name="Zeng Q."/>
            <person name="Koehrsen M."/>
            <person name="Haas B."/>
            <person name="Borodovsky M."/>
            <person name="Guigo R."/>
            <person name="Alvarado L."/>
            <person name="Berlin A."/>
            <person name="Bochicchio J."/>
            <person name="Borenstein D."/>
            <person name="Chapman S."/>
            <person name="Chen Z."/>
            <person name="Engels R."/>
            <person name="Freedman E."/>
            <person name="Gellesch M."/>
            <person name="Goldberg J."/>
            <person name="Griggs A."/>
            <person name="Gujja S."/>
            <person name="Heiman D."/>
            <person name="Hepburn T."/>
            <person name="Howarth C."/>
            <person name="Jen D."/>
            <person name="Larson L."/>
            <person name="Lewis B."/>
            <person name="Mehta T."/>
            <person name="Park D."/>
            <person name="Pearson M."/>
            <person name="Roberts A."/>
            <person name="Saif S."/>
            <person name="Shenoy N."/>
            <person name="Sisk P."/>
            <person name="Stolte C."/>
            <person name="Sykes S."/>
            <person name="Thomson T."/>
            <person name="Walk T."/>
            <person name="White J."/>
            <person name="Yandava C."/>
            <person name="Burger G."/>
            <person name="Gray M.W."/>
            <person name="Holland P.W.H."/>
            <person name="King N."/>
            <person name="Lang F.B.F."/>
            <person name="Roger A.J."/>
            <person name="Ruiz-Trillo I."/>
            <person name="Lander E."/>
            <person name="Nusbaum C."/>
        </authorList>
    </citation>
    <scope>NUCLEOTIDE SEQUENCE [LARGE SCALE GENOMIC DNA]</scope>
    <source>
        <strain evidence="7 8">DAOM BR117</strain>
    </source>
</reference>
<accession>A0A0L0HDX5</accession>
<evidence type="ECO:0000256" key="3">
    <source>
        <dbReference type="ARBA" id="ARBA00022989"/>
    </source>
</evidence>
<dbReference type="OrthoDB" id="433512at2759"/>
<dbReference type="Pfam" id="PF00083">
    <property type="entry name" value="Sugar_tr"/>
    <property type="match status" value="1"/>
</dbReference>
<dbReference type="eggNOG" id="KOG0252">
    <property type="taxonomic scope" value="Eukaryota"/>
</dbReference>
<keyword evidence="4 5" id="KW-0472">Membrane</keyword>
<dbReference type="EMBL" id="KQ257457">
    <property type="protein sequence ID" value="KNC99650.1"/>
    <property type="molecule type" value="Genomic_DNA"/>
</dbReference>
<dbReference type="Gene3D" id="1.20.1250.20">
    <property type="entry name" value="MFS general substrate transporter like domains"/>
    <property type="match status" value="2"/>
</dbReference>
<dbReference type="PANTHER" id="PTHR24064">
    <property type="entry name" value="SOLUTE CARRIER FAMILY 22 MEMBER"/>
    <property type="match status" value="1"/>
</dbReference>
<feature type="transmembrane region" description="Helical" evidence="5">
    <location>
        <begin position="99"/>
        <end position="120"/>
    </location>
</feature>
<feature type="transmembrane region" description="Helical" evidence="5">
    <location>
        <begin position="426"/>
        <end position="446"/>
    </location>
</feature>
<dbReference type="PROSITE" id="PS00217">
    <property type="entry name" value="SUGAR_TRANSPORT_2"/>
    <property type="match status" value="1"/>
</dbReference>
<dbReference type="STRING" id="645134.A0A0L0HDX5"/>
<evidence type="ECO:0000256" key="2">
    <source>
        <dbReference type="ARBA" id="ARBA00022692"/>
    </source>
</evidence>
<dbReference type="CDD" id="cd17364">
    <property type="entry name" value="MFS_PhT"/>
    <property type="match status" value="1"/>
</dbReference>
<feature type="transmembrane region" description="Helical" evidence="5">
    <location>
        <begin position="330"/>
        <end position="353"/>
    </location>
</feature>
<protein>
    <submittedName>
        <fullName evidence="7">Phosphate:H+ symporter</fullName>
    </submittedName>
</protein>
<organism evidence="7 8">
    <name type="scientific">Spizellomyces punctatus (strain DAOM BR117)</name>
    <dbReference type="NCBI Taxonomy" id="645134"/>
    <lineage>
        <taxon>Eukaryota</taxon>
        <taxon>Fungi</taxon>
        <taxon>Fungi incertae sedis</taxon>
        <taxon>Chytridiomycota</taxon>
        <taxon>Chytridiomycota incertae sedis</taxon>
        <taxon>Chytridiomycetes</taxon>
        <taxon>Spizellomycetales</taxon>
        <taxon>Spizellomycetaceae</taxon>
        <taxon>Spizellomyces</taxon>
    </lineage>
</organism>
<dbReference type="SUPFAM" id="SSF103473">
    <property type="entry name" value="MFS general substrate transporter"/>
    <property type="match status" value="1"/>
</dbReference>
<comment type="subcellular location">
    <subcellularLocation>
        <location evidence="1">Membrane</location>
        <topology evidence="1">Multi-pass membrane protein</topology>
    </subcellularLocation>
</comment>
<dbReference type="SMR" id="A0A0L0HDX5"/>
<keyword evidence="2 5" id="KW-0812">Transmembrane</keyword>
<dbReference type="RefSeq" id="XP_016607690.1">
    <property type="nucleotide sequence ID" value="XM_016753273.1"/>
</dbReference>
<gene>
    <name evidence="7" type="ORF">SPPG_05032</name>
</gene>
<name>A0A0L0HDX5_SPIPD</name>
<evidence type="ECO:0000256" key="5">
    <source>
        <dbReference type="SAM" id="Phobius"/>
    </source>
</evidence>
<sequence length="551" mass="59329">MGTQLAASALESSRFTRHHVKAVVVAGVGFLADQYDLFIINLIVPMLGYVYFASNHNSIPDSQKSILVAAVNLGAIIGQFTFGLLADKFGRKKMYGTELMIIIMGTVAGSLAGGGPYLSVVFTLGFWRFIQGVGIGADYPMSATIAAEFANLRNRGVMMAAVFSMQGFGLLFGVLVALIVLPCFKSAINENVQAFDHVWRIIMAAGLIPALLALYYRLTIPESPRYTSDITRDEIKALRDAKLFLKEASDEGSITVTECNPTAPVRFEHNISSFRAFFGQWKNAKLLMGTAGTWFLIDIALYGLGLNNSIILSEIGFAKGDTPYDSMLKIILGNLIISLLGNFPGYFAAAAVIDTMGRRLLQLVGFAALTVFYVVIASAYHQILDTSIALFVVIYTCAQFFVNFGPNVTTFIIPGEAFPTEWRATAHGISAACGKIGAFIASYAFTPVAASIGVNGTIGVLAGCMFLGFVLTYFTIPETKGLALDGGINGNSMETIDVVTERNDSLDGIQGNSMETIDGVTQQNNSTDGIQGNGTETIDVVKQRNDSMRER</sequence>
<dbReference type="OMA" id="FKVARFQ"/>
<evidence type="ECO:0000313" key="8">
    <source>
        <dbReference type="Proteomes" id="UP000053201"/>
    </source>
</evidence>
<evidence type="ECO:0000259" key="6">
    <source>
        <dbReference type="PROSITE" id="PS50850"/>
    </source>
</evidence>
<dbReference type="GO" id="GO:0022857">
    <property type="term" value="F:transmembrane transporter activity"/>
    <property type="evidence" value="ECO:0007669"/>
    <property type="project" value="InterPro"/>
</dbReference>
<feature type="transmembrane region" description="Helical" evidence="5">
    <location>
        <begin position="201"/>
        <end position="218"/>
    </location>
</feature>
<dbReference type="InterPro" id="IPR036259">
    <property type="entry name" value="MFS_trans_sf"/>
</dbReference>
<dbReference type="GeneID" id="27688451"/>
<feature type="transmembrane region" description="Helical" evidence="5">
    <location>
        <begin position="286"/>
        <end position="310"/>
    </location>
</feature>
<evidence type="ECO:0000256" key="1">
    <source>
        <dbReference type="ARBA" id="ARBA00004141"/>
    </source>
</evidence>
<dbReference type="InParanoid" id="A0A0L0HDX5"/>